<evidence type="ECO:0000259" key="8">
    <source>
        <dbReference type="PROSITE" id="PS50011"/>
    </source>
</evidence>
<dbReference type="Pfam" id="PF00069">
    <property type="entry name" value="Pkinase"/>
    <property type="match status" value="1"/>
</dbReference>
<dbReference type="InterPro" id="IPR000719">
    <property type="entry name" value="Prot_kinase_dom"/>
</dbReference>
<proteinExistence type="predicted"/>
<keyword evidence="10" id="KW-1185">Reference proteome</keyword>
<dbReference type="PANTHER" id="PTHR43289">
    <property type="entry name" value="MITOGEN-ACTIVATED PROTEIN KINASE KINASE KINASE 20-RELATED"/>
    <property type="match status" value="1"/>
</dbReference>
<keyword evidence="7" id="KW-0472">Membrane</keyword>
<feature type="region of interest" description="Disordered" evidence="6">
    <location>
        <begin position="517"/>
        <end position="623"/>
    </location>
</feature>
<name>A0A0K1ER85_CHOCO</name>
<feature type="region of interest" description="Disordered" evidence="6">
    <location>
        <begin position="341"/>
        <end position="411"/>
    </location>
</feature>
<feature type="transmembrane region" description="Helical" evidence="7">
    <location>
        <begin position="490"/>
        <end position="512"/>
    </location>
</feature>
<dbReference type="Gene3D" id="3.30.200.20">
    <property type="entry name" value="Phosphorylase Kinase, domain 1"/>
    <property type="match status" value="1"/>
</dbReference>
<keyword evidence="7" id="KW-1133">Transmembrane helix</keyword>
<dbReference type="SMART" id="SM00220">
    <property type="entry name" value="S_TKc"/>
    <property type="match status" value="1"/>
</dbReference>
<keyword evidence="3" id="KW-0418">Kinase</keyword>
<dbReference type="KEGG" id="ccro:CMC5_073410"/>
<organism evidence="9 10">
    <name type="scientific">Chondromyces crocatus</name>
    <dbReference type="NCBI Taxonomy" id="52"/>
    <lineage>
        <taxon>Bacteria</taxon>
        <taxon>Pseudomonadati</taxon>
        <taxon>Myxococcota</taxon>
        <taxon>Polyangia</taxon>
        <taxon>Polyangiales</taxon>
        <taxon>Polyangiaceae</taxon>
        <taxon>Chondromyces</taxon>
    </lineage>
</organism>
<evidence type="ECO:0000256" key="2">
    <source>
        <dbReference type="ARBA" id="ARBA00022741"/>
    </source>
</evidence>
<evidence type="ECO:0000256" key="4">
    <source>
        <dbReference type="ARBA" id="ARBA00022840"/>
    </source>
</evidence>
<dbReference type="InterPro" id="IPR008271">
    <property type="entry name" value="Ser/Thr_kinase_AS"/>
</dbReference>
<evidence type="ECO:0000313" key="9">
    <source>
        <dbReference type="EMBL" id="AKT43113.1"/>
    </source>
</evidence>
<dbReference type="GO" id="GO:0005524">
    <property type="term" value="F:ATP binding"/>
    <property type="evidence" value="ECO:0007669"/>
    <property type="project" value="UniProtKB-UniRule"/>
</dbReference>
<reference evidence="9 10" key="1">
    <citation type="submission" date="2015-07" db="EMBL/GenBank/DDBJ databases">
        <title>Genome analysis of myxobacterium Chondromyces crocatus Cm c5 reveals a high potential for natural compound synthesis and the genetic basis for the loss of fruiting body formation.</title>
        <authorList>
            <person name="Zaburannyi N."/>
            <person name="Bunk B."/>
            <person name="Maier J."/>
            <person name="Overmann J."/>
            <person name="Mueller R."/>
        </authorList>
    </citation>
    <scope>NUCLEOTIDE SEQUENCE [LARGE SCALE GENOMIC DNA]</scope>
    <source>
        <strain evidence="9 10">Cm c5</strain>
    </source>
</reference>
<keyword evidence="1" id="KW-0808">Transferase</keyword>
<feature type="region of interest" description="Disordered" evidence="6">
    <location>
        <begin position="442"/>
        <end position="468"/>
    </location>
</feature>
<evidence type="ECO:0000256" key="7">
    <source>
        <dbReference type="SAM" id="Phobius"/>
    </source>
</evidence>
<evidence type="ECO:0000313" key="10">
    <source>
        <dbReference type="Proteomes" id="UP000067626"/>
    </source>
</evidence>
<dbReference type="GO" id="GO:0004674">
    <property type="term" value="F:protein serine/threonine kinase activity"/>
    <property type="evidence" value="ECO:0007669"/>
    <property type="project" value="TreeGrafter"/>
</dbReference>
<dbReference type="PATRIC" id="fig|52.7.peg.8067"/>
<feature type="compositionally biased region" description="Low complexity" evidence="6">
    <location>
        <begin position="572"/>
        <end position="602"/>
    </location>
</feature>
<dbReference type="STRING" id="52.CMC5_073410"/>
<dbReference type="AlphaFoldDB" id="A0A0K1ER85"/>
<dbReference type="PROSITE" id="PS00108">
    <property type="entry name" value="PROTEIN_KINASE_ST"/>
    <property type="match status" value="1"/>
</dbReference>
<dbReference type="InterPro" id="IPR011009">
    <property type="entry name" value="Kinase-like_dom_sf"/>
</dbReference>
<gene>
    <name evidence="9" type="ORF">CMC5_073410</name>
</gene>
<dbReference type="PROSITE" id="PS00107">
    <property type="entry name" value="PROTEIN_KINASE_ATP"/>
    <property type="match status" value="1"/>
</dbReference>
<feature type="binding site" evidence="5">
    <location>
        <position position="41"/>
    </location>
    <ligand>
        <name>ATP</name>
        <dbReference type="ChEBI" id="CHEBI:30616"/>
    </ligand>
</feature>
<keyword evidence="4 5" id="KW-0067">ATP-binding</keyword>
<dbReference type="InterPro" id="IPR017441">
    <property type="entry name" value="Protein_kinase_ATP_BS"/>
</dbReference>
<dbReference type="OrthoDB" id="5405276at2"/>
<dbReference type="PANTHER" id="PTHR43289:SF6">
    <property type="entry name" value="SERINE_THREONINE-PROTEIN KINASE NEKL-3"/>
    <property type="match status" value="1"/>
</dbReference>
<evidence type="ECO:0000256" key="5">
    <source>
        <dbReference type="PROSITE-ProRule" id="PRU10141"/>
    </source>
</evidence>
<feature type="region of interest" description="Disordered" evidence="6">
    <location>
        <begin position="279"/>
        <end position="315"/>
    </location>
</feature>
<dbReference type="RefSeq" id="WP_050434636.1">
    <property type="nucleotide sequence ID" value="NZ_CP012159.1"/>
</dbReference>
<protein>
    <recommendedName>
        <fullName evidence="8">Protein kinase domain-containing protein</fullName>
    </recommendedName>
</protein>
<keyword evidence="2 5" id="KW-0547">Nucleotide-binding</keyword>
<dbReference type="PROSITE" id="PS50011">
    <property type="entry name" value="PROTEIN_KINASE_DOM"/>
    <property type="match status" value="1"/>
</dbReference>
<dbReference type="Proteomes" id="UP000067626">
    <property type="component" value="Chromosome"/>
</dbReference>
<dbReference type="EMBL" id="CP012159">
    <property type="protein sequence ID" value="AKT43113.1"/>
    <property type="molecule type" value="Genomic_DNA"/>
</dbReference>
<dbReference type="SUPFAM" id="SSF56112">
    <property type="entry name" value="Protein kinase-like (PK-like)"/>
    <property type="match status" value="1"/>
</dbReference>
<accession>A0A0K1ER85</accession>
<dbReference type="CDD" id="cd14014">
    <property type="entry name" value="STKc_PknB_like"/>
    <property type="match status" value="1"/>
</dbReference>
<sequence>MTAPGDIVAGKFRLERLVGRGGMGTVWSGRHLRLDMPVAIKFMEAGAGEAPDARQRFEREARAAAQIRSPHVVQVLDHGVDDDSPPYIVMELLEGEDLGGRLRRVGRMSLEDFEPILTQAAKGLRRAHESGIVHRDLKPTNIFIAHVDDEEIVKLLDFGVAKVRWGSLGHETQTGTLLGSPTYMSPEQARGHRTVDHRSDLWSLGVIIFRAITGSKPFTADSIAELIIKVCIEPAPLASQFLPGLPPELDAFFVRAFQQDPDRRFQGAMEMAAEFSAIARPASSRSPRGLGVPSLPPPAASTVEDEPSSPSDPMPAEVFLQARVALEAAVSRTASLSGLGLPEAPPPLADASLPLSANPRSSKPALTTPTPQPSPSEPRSGVPSSPRSSVPSNPHPGPVSNPRESAPVLPVTPGEIAPPAFLQADAEVALYLAGGLGGPVAGAPLPPSTEPLAGGAQGPGAPFPVPAGPEDIWQTIARTLQVPPPLARRIVALGAVATAVLFSLLVVVVLLVGGSEDAAQDGGATPPKEQPKGDPPAASPHPSVISGTVRDARSTAEPQAPVEETPQPPDATPEQTPTETPEVPEQGTTGTPSTTRPAPSTRPEWKRPSGSTKKASGGFDLGY</sequence>
<dbReference type="Gene3D" id="1.10.510.10">
    <property type="entry name" value="Transferase(Phosphotransferase) domain 1"/>
    <property type="match status" value="1"/>
</dbReference>
<feature type="compositionally biased region" description="Low complexity" evidence="6">
    <location>
        <begin position="377"/>
        <end position="392"/>
    </location>
</feature>
<evidence type="ECO:0000256" key="6">
    <source>
        <dbReference type="SAM" id="MobiDB-lite"/>
    </source>
</evidence>
<feature type="compositionally biased region" description="Low complexity" evidence="6">
    <location>
        <begin position="279"/>
        <end position="288"/>
    </location>
</feature>
<feature type="domain" description="Protein kinase" evidence="8">
    <location>
        <begin position="12"/>
        <end position="276"/>
    </location>
</feature>
<feature type="compositionally biased region" description="Low complexity" evidence="6">
    <location>
        <begin position="349"/>
        <end position="369"/>
    </location>
</feature>
<keyword evidence="7" id="KW-0812">Transmembrane</keyword>
<evidence type="ECO:0000256" key="3">
    <source>
        <dbReference type="ARBA" id="ARBA00022777"/>
    </source>
</evidence>
<evidence type="ECO:0000256" key="1">
    <source>
        <dbReference type="ARBA" id="ARBA00022679"/>
    </source>
</evidence>